<dbReference type="SUPFAM" id="SSF53697">
    <property type="entry name" value="SIS domain"/>
    <property type="match status" value="1"/>
</dbReference>
<dbReference type="Pfam" id="PF10740">
    <property type="entry name" value="DUF2529"/>
    <property type="match status" value="1"/>
</dbReference>
<dbReference type="STRING" id="199441.BkAM31D_24625"/>
<feature type="domain" description="DUF2529" evidence="1">
    <location>
        <begin position="1"/>
        <end position="169"/>
    </location>
</feature>
<accession>A0A1X9MH46</accession>
<dbReference type="EMBL" id="CP020814">
    <property type="protein sequence ID" value="ARK32789.1"/>
    <property type="molecule type" value="Genomic_DNA"/>
</dbReference>
<dbReference type="InterPro" id="IPR019676">
    <property type="entry name" value="DUF2529"/>
</dbReference>
<protein>
    <recommendedName>
        <fullName evidence="1">DUF2529 domain-containing protein</fullName>
    </recommendedName>
</protein>
<proteinExistence type="predicted"/>
<dbReference type="KEGG" id="bkw:BkAM31D_24625"/>
<dbReference type="Proteomes" id="UP000193006">
    <property type="component" value="Chromosome"/>
</dbReference>
<evidence type="ECO:0000313" key="2">
    <source>
        <dbReference type="EMBL" id="ARK32789.1"/>
    </source>
</evidence>
<name>A0A1X9MH46_9BACI</name>
<dbReference type="InterPro" id="IPR046348">
    <property type="entry name" value="SIS_dom_sf"/>
</dbReference>
<organism evidence="2 3">
    <name type="scientific">Halalkalibacter krulwichiae</name>
    <dbReference type="NCBI Taxonomy" id="199441"/>
    <lineage>
        <taxon>Bacteria</taxon>
        <taxon>Bacillati</taxon>
        <taxon>Bacillota</taxon>
        <taxon>Bacilli</taxon>
        <taxon>Bacillales</taxon>
        <taxon>Bacillaceae</taxon>
        <taxon>Halalkalibacter</taxon>
    </lineage>
</organism>
<dbReference type="RefSeq" id="WP_066154995.1">
    <property type="nucleotide sequence ID" value="NZ_CP020814.1"/>
</dbReference>
<sequence length="174" mass="19505">MQKIFNTQLTGLLQNIDEDRLEDAARLLSQALIGEGHVYIHGKDEMAAVTSEALYGKEKIDKISPLLTEGKVTELDFADRALLISRSTNDEEMMDLARHLSSQGILIVGITAYTEDSTARKWTDSVDVHIDFNLTNSLVPTDTGERVGYPASLLALHTYFYLHLLIVEFLSEYE</sequence>
<keyword evidence="3" id="KW-1185">Reference proteome</keyword>
<evidence type="ECO:0000313" key="3">
    <source>
        <dbReference type="Proteomes" id="UP000193006"/>
    </source>
</evidence>
<dbReference type="GO" id="GO:1901135">
    <property type="term" value="P:carbohydrate derivative metabolic process"/>
    <property type="evidence" value="ECO:0007669"/>
    <property type="project" value="InterPro"/>
</dbReference>
<gene>
    <name evidence="2" type="ORF">BkAM31D_24625</name>
</gene>
<dbReference type="AlphaFoldDB" id="A0A1X9MH46"/>
<reference evidence="2 3" key="1">
    <citation type="submission" date="2017-04" db="EMBL/GenBank/DDBJ databases">
        <title>Bacillus krulwichiae AM31D Genome sequencing and assembly.</title>
        <authorList>
            <person name="Krulwich T.A."/>
            <person name="Anastor L."/>
            <person name="Ehrlich R."/>
            <person name="Ehrlich G.D."/>
            <person name="Janto B."/>
        </authorList>
    </citation>
    <scope>NUCLEOTIDE SEQUENCE [LARGE SCALE GENOMIC DNA]</scope>
    <source>
        <strain evidence="2 3">AM31D</strain>
    </source>
</reference>
<evidence type="ECO:0000259" key="1">
    <source>
        <dbReference type="Pfam" id="PF10740"/>
    </source>
</evidence>
<dbReference type="GO" id="GO:0097367">
    <property type="term" value="F:carbohydrate derivative binding"/>
    <property type="evidence" value="ECO:0007669"/>
    <property type="project" value="InterPro"/>
</dbReference>
<dbReference type="Gene3D" id="3.40.50.10490">
    <property type="entry name" value="Glucose-6-phosphate isomerase like protein, domain 1"/>
    <property type="match status" value="1"/>
</dbReference>